<evidence type="ECO:0000256" key="1">
    <source>
        <dbReference type="SAM" id="MobiDB-lite"/>
    </source>
</evidence>
<name>A0A517VHW1_9PLAN</name>
<dbReference type="Proteomes" id="UP000316855">
    <property type="component" value="Chromosome"/>
</dbReference>
<accession>A0A517VHW1</accession>
<protein>
    <submittedName>
        <fullName evidence="3">Uncharacterized protein</fullName>
    </submittedName>
</protein>
<dbReference type="RefSeq" id="WP_145230399.1">
    <property type="nucleotide sequence ID" value="NZ_CP036343.1"/>
</dbReference>
<feature type="transmembrane region" description="Helical" evidence="2">
    <location>
        <begin position="69"/>
        <end position="88"/>
    </location>
</feature>
<keyword evidence="2" id="KW-0812">Transmembrane</keyword>
<organism evidence="3 4">
    <name type="scientific">Gimesia algae</name>
    <dbReference type="NCBI Taxonomy" id="2527971"/>
    <lineage>
        <taxon>Bacteria</taxon>
        <taxon>Pseudomonadati</taxon>
        <taxon>Planctomycetota</taxon>
        <taxon>Planctomycetia</taxon>
        <taxon>Planctomycetales</taxon>
        <taxon>Planctomycetaceae</taxon>
        <taxon>Gimesia</taxon>
    </lineage>
</organism>
<evidence type="ECO:0000313" key="3">
    <source>
        <dbReference type="EMBL" id="QDT92601.1"/>
    </source>
</evidence>
<dbReference type="EMBL" id="CP036343">
    <property type="protein sequence ID" value="QDT92601.1"/>
    <property type="molecule type" value="Genomic_DNA"/>
</dbReference>
<evidence type="ECO:0000313" key="4">
    <source>
        <dbReference type="Proteomes" id="UP000316855"/>
    </source>
</evidence>
<sequence length="256" mass="29507">MSNLHRACFLFRGKTGFCKYFVDWFRSNSYFTGMDNISRDPGQLQNSRENIPGATADTSAPQPRQFGRWIRNIILITLGLLFLFYFPVISETYFRCAICGMNHTEKRVTAFGWLISAWERPNESSDWYQANVEPVHQHVWVRGTCAEGKSVFGQTVLMQQVSSLASGPFSWLYLGNFKLIEFYKESPDPARARALLLKLAYFEPEGSSERKVQDEIFSRLWEWRSNGMQAPWPFDEGEFLSLDQPTNPDNPPSTPD</sequence>
<feature type="region of interest" description="Disordered" evidence="1">
    <location>
        <begin position="232"/>
        <end position="256"/>
    </location>
</feature>
<dbReference type="KEGG" id="gax:Pan161_42690"/>
<evidence type="ECO:0000256" key="2">
    <source>
        <dbReference type="SAM" id="Phobius"/>
    </source>
</evidence>
<gene>
    <name evidence="3" type="ORF">Pan161_42690</name>
</gene>
<keyword evidence="2" id="KW-0472">Membrane</keyword>
<dbReference type="OrthoDB" id="282050at2"/>
<dbReference type="AlphaFoldDB" id="A0A517VHW1"/>
<reference evidence="3 4" key="1">
    <citation type="submission" date="2019-02" db="EMBL/GenBank/DDBJ databases">
        <title>Deep-cultivation of Planctomycetes and their phenomic and genomic characterization uncovers novel biology.</title>
        <authorList>
            <person name="Wiegand S."/>
            <person name="Jogler M."/>
            <person name="Boedeker C."/>
            <person name="Pinto D."/>
            <person name="Vollmers J."/>
            <person name="Rivas-Marin E."/>
            <person name="Kohn T."/>
            <person name="Peeters S.H."/>
            <person name="Heuer A."/>
            <person name="Rast P."/>
            <person name="Oberbeckmann S."/>
            <person name="Bunk B."/>
            <person name="Jeske O."/>
            <person name="Meyerdierks A."/>
            <person name="Storesund J.E."/>
            <person name="Kallscheuer N."/>
            <person name="Luecker S."/>
            <person name="Lage O.M."/>
            <person name="Pohl T."/>
            <person name="Merkel B.J."/>
            <person name="Hornburger P."/>
            <person name="Mueller R.-W."/>
            <person name="Bruemmer F."/>
            <person name="Labrenz M."/>
            <person name="Spormann A.M."/>
            <person name="Op den Camp H."/>
            <person name="Overmann J."/>
            <person name="Amann R."/>
            <person name="Jetten M.S.M."/>
            <person name="Mascher T."/>
            <person name="Medema M.H."/>
            <person name="Devos D.P."/>
            <person name="Kaster A.-K."/>
            <person name="Ovreas L."/>
            <person name="Rohde M."/>
            <person name="Galperin M.Y."/>
            <person name="Jogler C."/>
        </authorList>
    </citation>
    <scope>NUCLEOTIDE SEQUENCE [LARGE SCALE GENOMIC DNA]</scope>
    <source>
        <strain evidence="3 4">Pan161</strain>
    </source>
</reference>
<proteinExistence type="predicted"/>
<keyword evidence="4" id="KW-1185">Reference proteome</keyword>
<feature type="region of interest" description="Disordered" evidence="1">
    <location>
        <begin position="42"/>
        <end position="61"/>
    </location>
</feature>
<keyword evidence="2" id="KW-1133">Transmembrane helix</keyword>